<evidence type="ECO:0000313" key="8">
    <source>
        <dbReference type="Proteomes" id="UP000177078"/>
    </source>
</evidence>
<dbReference type="AlphaFoldDB" id="A0A1G2RE28"/>
<organism evidence="7 8">
    <name type="scientific">Candidatus Wildermuthbacteria bacterium RIFCSPHIGHO2_12_FULL_40_12</name>
    <dbReference type="NCBI Taxonomy" id="1802457"/>
    <lineage>
        <taxon>Bacteria</taxon>
        <taxon>Candidatus Wildermuthiibacteriota</taxon>
    </lineage>
</organism>
<dbReference type="Proteomes" id="UP000177078">
    <property type="component" value="Unassembled WGS sequence"/>
</dbReference>
<sequence>MARVKRGKTANKRRKNILQHTKGFRWGRKSKYRLAKDALYHAWTFSYRDRKVRKREFRKLWQTKISSMCKKYGTNYSKFIHLLKEAKIELDRKILAELIEKRPEIFEKIVKEVKK</sequence>
<keyword evidence="3 5" id="KW-0687">Ribonucleoprotein</keyword>
<dbReference type="CDD" id="cd07026">
    <property type="entry name" value="Ribosomal_L20"/>
    <property type="match status" value="1"/>
</dbReference>
<keyword evidence="2 5" id="KW-0689">Ribosomal protein</keyword>
<dbReference type="EMBL" id="MHUC01000012">
    <property type="protein sequence ID" value="OHA71094.1"/>
    <property type="molecule type" value="Genomic_DNA"/>
</dbReference>
<comment type="similarity">
    <text evidence="1 5 6">Belongs to the bacterial ribosomal protein bL20 family.</text>
</comment>
<dbReference type="SUPFAM" id="SSF74731">
    <property type="entry name" value="Ribosomal protein L20"/>
    <property type="match status" value="1"/>
</dbReference>
<accession>A0A1G2RE28</accession>
<dbReference type="Gene3D" id="6.10.160.10">
    <property type="match status" value="1"/>
</dbReference>
<name>A0A1G2RE28_9BACT</name>
<dbReference type="GO" id="GO:0005840">
    <property type="term" value="C:ribosome"/>
    <property type="evidence" value="ECO:0007669"/>
    <property type="project" value="UniProtKB-KW"/>
</dbReference>
<evidence type="ECO:0000256" key="4">
    <source>
        <dbReference type="ARBA" id="ARBA00035172"/>
    </source>
</evidence>
<dbReference type="NCBIfam" id="TIGR01032">
    <property type="entry name" value="rplT_bact"/>
    <property type="match status" value="1"/>
</dbReference>
<dbReference type="InterPro" id="IPR035566">
    <property type="entry name" value="Ribosomal_protein_bL20_C"/>
</dbReference>
<keyword evidence="5 6" id="KW-0694">RNA-binding</keyword>
<evidence type="ECO:0000256" key="6">
    <source>
        <dbReference type="RuleBase" id="RU000560"/>
    </source>
</evidence>
<dbReference type="STRING" id="1802457.A3F15_02875"/>
<dbReference type="GO" id="GO:0003735">
    <property type="term" value="F:structural constituent of ribosome"/>
    <property type="evidence" value="ECO:0007669"/>
    <property type="project" value="InterPro"/>
</dbReference>
<proteinExistence type="inferred from homology"/>
<evidence type="ECO:0000313" key="7">
    <source>
        <dbReference type="EMBL" id="OHA71094.1"/>
    </source>
</evidence>
<dbReference type="GO" id="GO:0000027">
    <property type="term" value="P:ribosomal large subunit assembly"/>
    <property type="evidence" value="ECO:0007669"/>
    <property type="project" value="UniProtKB-UniRule"/>
</dbReference>
<dbReference type="GO" id="GO:0019843">
    <property type="term" value="F:rRNA binding"/>
    <property type="evidence" value="ECO:0007669"/>
    <property type="project" value="UniProtKB-UniRule"/>
</dbReference>
<keyword evidence="5 6" id="KW-0699">rRNA-binding</keyword>
<reference evidence="7 8" key="1">
    <citation type="journal article" date="2016" name="Nat. Commun.">
        <title>Thousands of microbial genomes shed light on interconnected biogeochemical processes in an aquifer system.</title>
        <authorList>
            <person name="Anantharaman K."/>
            <person name="Brown C.T."/>
            <person name="Hug L.A."/>
            <person name="Sharon I."/>
            <person name="Castelle C.J."/>
            <person name="Probst A.J."/>
            <person name="Thomas B.C."/>
            <person name="Singh A."/>
            <person name="Wilkins M.J."/>
            <person name="Karaoz U."/>
            <person name="Brodie E.L."/>
            <person name="Williams K.H."/>
            <person name="Hubbard S.S."/>
            <person name="Banfield J.F."/>
        </authorList>
    </citation>
    <scope>NUCLEOTIDE SEQUENCE [LARGE SCALE GENOMIC DNA]</scope>
</reference>
<dbReference type="InterPro" id="IPR005813">
    <property type="entry name" value="Ribosomal_bL20"/>
</dbReference>
<evidence type="ECO:0000256" key="3">
    <source>
        <dbReference type="ARBA" id="ARBA00023274"/>
    </source>
</evidence>
<dbReference type="GO" id="GO:1990904">
    <property type="term" value="C:ribonucleoprotein complex"/>
    <property type="evidence" value="ECO:0007669"/>
    <property type="project" value="UniProtKB-KW"/>
</dbReference>
<evidence type="ECO:0000256" key="5">
    <source>
        <dbReference type="HAMAP-Rule" id="MF_00382"/>
    </source>
</evidence>
<comment type="function">
    <text evidence="5 6">Binds directly to 23S ribosomal RNA and is necessary for the in vitro assembly process of the 50S ribosomal subunit. It is not involved in the protein synthesizing functions of that subunit.</text>
</comment>
<comment type="caution">
    <text evidence="7">The sequence shown here is derived from an EMBL/GenBank/DDBJ whole genome shotgun (WGS) entry which is preliminary data.</text>
</comment>
<dbReference type="FunFam" id="1.10.1900.20:FF:000001">
    <property type="entry name" value="50S ribosomal protein L20"/>
    <property type="match status" value="1"/>
</dbReference>
<protein>
    <recommendedName>
        <fullName evidence="4 5">Large ribosomal subunit protein bL20</fullName>
    </recommendedName>
</protein>
<dbReference type="HAMAP" id="MF_00382">
    <property type="entry name" value="Ribosomal_bL20"/>
    <property type="match status" value="1"/>
</dbReference>
<gene>
    <name evidence="5" type="primary">rplT</name>
    <name evidence="7" type="ORF">A3F15_02875</name>
</gene>
<dbReference type="PANTHER" id="PTHR10986">
    <property type="entry name" value="39S RIBOSOMAL PROTEIN L20"/>
    <property type="match status" value="1"/>
</dbReference>
<evidence type="ECO:0000256" key="1">
    <source>
        <dbReference type="ARBA" id="ARBA00007698"/>
    </source>
</evidence>
<dbReference type="GO" id="GO:0006412">
    <property type="term" value="P:translation"/>
    <property type="evidence" value="ECO:0007669"/>
    <property type="project" value="InterPro"/>
</dbReference>
<evidence type="ECO:0000256" key="2">
    <source>
        <dbReference type="ARBA" id="ARBA00022980"/>
    </source>
</evidence>
<dbReference type="PRINTS" id="PR00062">
    <property type="entry name" value="RIBOSOMALL20"/>
</dbReference>
<dbReference type="Pfam" id="PF00453">
    <property type="entry name" value="Ribosomal_L20"/>
    <property type="match status" value="1"/>
</dbReference>
<dbReference type="Gene3D" id="1.10.1900.20">
    <property type="entry name" value="Ribosomal protein L20"/>
    <property type="match status" value="1"/>
</dbReference>